<evidence type="ECO:0000313" key="2">
    <source>
        <dbReference type="EMBL" id="ROT62157.1"/>
    </source>
</evidence>
<dbReference type="AlphaFoldDB" id="A0A423SD57"/>
<dbReference type="Pfam" id="PF12248">
    <property type="entry name" value="Methyltransf_FA"/>
    <property type="match status" value="1"/>
</dbReference>
<name>A0A423SD57_PENVA</name>
<comment type="caution">
    <text evidence="2">The sequence shown here is derived from an EMBL/GenBank/DDBJ whole genome shotgun (WGS) entry which is preliminary data.</text>
</comment>
<organism evidence="2 3">
    <name type="scientific">Penaeus vannamei</name>
    <name type="common">Whiteleg shrimp</name>
    <name type="synonym">Litopenaeus vannamei</name>
    <dbReference type="NCBI Taxonomy" id="6689"/>
    <lineage>
        <taxon>Eukaryota</taxon>
        <taxon>Metazoa</taxon>
        <taxon>Ecdysozoa</taxon>
        <taxon>Arthropoda</taxon>
        <taxon>Crustacea</taxon>
        <taxon>Multicrustacea</taxon>
        <taxon>Malacostraca</taxon>
        <taxon>Eumalacostraca</taxon>
        <taxon>Eucarida</taxon>
        <taxon>Decapoda</taxon>
        <taxon>Dendrobranchiata</taxon>
        <taxon>Penaeoidea</taxon>
        <taxon>Penaeidae</taxon>
        <taxon>Penaeus</taxon>
    </lineage>
</organism>
<dbReference type="InterPro" id="IPR022041">
    <property type="entry name" value="Methyltransf_FA"/>
</dbReference>
<feature type="domain" description="Farnesoic acid O-methyl transferase" evidence="1">
    <location>
        <begin position="327"/>
        <end position="450"/>
    </location>
</feature>
<reference evidence="2 3" key="1">
    <citation type="submission" date="2018-04" db="EMBL/GenBank/DDBJ databases">
        <authorList>
            <person name="Zhang X."/>
            <person name="Yuan J."/>
            <person name="Li F."/>
            <person name="Xiang J."/>
        </authorList>
    </citation>
    <scope>NUCLEOTIDE SEQUENCE [LARGE SCALE GENOMIC DNA]</scope>
    <source>
        <tissue evidence="2">Muscle</tissue>
    </source>
</reference>
<dbReference type="Proteomes" id="UP000283509">
    <property type="component" value="Unassembled WGS sequence"/>
</dbReference>
<reference evidence="2 3" key="2">
    <citation type="submission" date="2019-01" db="EMBL/GenBank/DDBJ databases">
        <title>The decoding of complex shrimp genome reveals the adaptation for benthos swimmer, frequently molting mechanism and breeding impact on genome.</title>
        <authorList>
            <person name="Sun Y."/>
            <person name="Gao Y."/>
            <person name="Yu Y."/>
        </authorList>
    </citation>
    <scope>NUCLEOTIDE SEQUENCE [LARGE SCALE GENOMIC DNA]</scope>
    <source>
        <tissue evidence="2">Muscle</tissue>
    </source>
</reference>
<gene>
    <name evidence="2" type="ORF">C7M84_020006</name>
</gene>
<dbReference type="EMBL" id="QCYY01003799">
    <property type="protein sequence ID" value="ROT62157.1"/>
    <property type="molecule type" value="Genomic_DNA"/>
</dbReference>
<evidence type="ECO:0000259" key="1">
    <source>
        <dbReference type="Pfam" id="PF12248"/>
    </source>
</evidence>
<evidence type="ECO:0000313" key="3">
    <source>
        <dbReference type="Proteomes" id="UP000283509"/>
    </source>
</evidence>
<sequence length="464" mass="52916">MATSLCESKYLAVNGNETDWRFYEIWDENEPDVNHPFYSMPMCTEKGLCKSTCSREIGQTCYNDLMCTEKTNHSHCTSNTTEVLGICECDKPYWGYNGSLCVHPTIIGYDNYYSGLDRYHTRVYTRVTNGIRTKNFQNFTLYWCDGQIRVSAPGWGTFISYNDRYPIPVQSMGFNMPNGNPYSHLFFPHNLVDPYFPTSLETGGRLWSPHTQEIFFFSTPSHFLLRSSTSSCLFSSPLTSFYLILPPPISSSLFLPPPFTSPPHTSTSHLLLPPTYYSLYFLLPPLTSSHSLPPPIISSHSLPPPPAAVRTNGHHWIQYKLLPDAGFATNISFEFECMAPRDCELLFGYRFDHGRQYRITFGSHDNLMTRLYNGRTGSWVVLKDTPGILSPTEFRRFWINIEGTSVSLGQGDLSNQTDPIITYTDGAESTRTFTHVSVLTCCNNFGYWKFISHPEFHEYPNGAY</sequence>
<protein>
    <recommendedName>
        <fullName evidence="1">Farnesoic acid O-methyl transferase domain-containing protein</fullName>
    </recommendedName>
</protein>
<accession>A0A423SD57</accession>
<keyword evidence="3" id="KW-1185">Reference proteome</keyword>
<feature type="non-terminal residue" evidence="2">
    <location>
        <position position="464"/>
    </location>
</feature>
<proteinExistence type="predicted"/>